<keyword evidence="3" id="KW-1185">Reference proteome</keyword>
<evidence type="ECO:0000256" key="1">
    <source>
        <dbReference type="SAM" id="MobiDB-lite"/>
    </source>
</evidence>
<comment type="caution">
    <text evidence="2">The sequence shown here is derived from an EMBL/GenBank/DDBJ whole genome shotgun (WGS) entry which is preliminary data.</text>
</comment>
<dbReference type="EMBL" id="BLLF01000592">
    <property type="protein sequence ID" value="GFH13265.1"/>
    <property type="molecule type" value="Genomic_DNA"/>
</dbReference>
<sequence length="64" mass="6752">MDERDKHPGSYPPLGPTTWDRASCQLPARVNASLLHGHQAELALAAAAPSRATRAPTPLLSLAP</sequence>
<name>A0A699YVJ1_HAELA</name>
<accession>A0A699YVJ1</accession>
<proteinExistence type="predicted"/>
<organism evidence="2 3">
    <name type="scientific">Haematococcus lacustris</name>
    <name type="common">Green alga</name>
    <name type="synonym">Haematococcus pluvialis</name>
    <dbReference type="NCBI Taxonomy" id="44745"/>
    <lineage>
        <taxon>Eukaryota</taxon>
        <taxon>Viridiplantae</taxon>
        <taxon>Chlorophyta</taxon>
        <taxon>core chlorophytes</taxon>
        <taxon>Chlorophyceae</taxon>
        <taxon>CS clade</taxon>
        <taxon>Chlamydomonadales</taxon>
        <taxon>Haematococcaceae</taxon>
        <taxon>Haematococcus</taxon>
    </lineage>
</organism>
<reference evidence="2 3" key="1">
    <citation type="submission" date="2020-02" db="EMBL/GenBank/DDBJ databases">
        <title>Draft genome sequence of Haematococcus lacustris strain NIES-144.</title>
        <authorList>
            <person name="Morimoto D."/>
            <person name="Nakagawa S."/>
            <person name="Yoshida T."/>
            <person name="Sawayama S."/>
        </authorList>
    </citation>
    <scope>NUCLEOTIDE SEQUENCE [LARGE SCALE GENOMIC DNA]</scope>
    <source>
        <strain evidence="2 3">NIES-144</strain>
    </source>
</reference>
<gene>
    <name evidence="2" type="ORF">HaLaN_09112</name>
</gene>
<dbReference type="AlphaFoldDB" id="A0A699YVJ1"/>
<dbReference type="Proteomes" id="UP000485058">
    <property type="component" value="Unassembled WGS sequence"/>
</dbReference>
<evidence type="ECO:0000313" key="3">
    <source>
        <dbReference type="Proteomes" id="UP000485058"/>
    </source>
</evidence>
<protein>
    <submittedName>
        <fullName evidence="2">Uncharacterized protein</fullName>
    </submittedName>
</protein>
<feature type="region of interest" description="Disordered" evidence="1">
    <location>
        <begin position="1"/>
        <end position="20"/>
    </location>
</feature>
<evidence type="ECO:0000313" key="2">
    <source>
        <dbReference type="EMBL" id="GFH13265.1"/>
    </source>
</evidence>